<evidence type="ECO:0000256" key="7">
    <source>
        <dbReference type="ARBA" id="ARBA00022989"/>
    </source>
</evidence>
<reference evidence="15" key="3">
    <citation type="submission" date="2025-09" db="UniProtKB">
        <authorList>
            <consortium name="Ensembl"/>
        </authorList>
    </citation>
    <scope>IDENTIFICATION</scope>
    <source>
        <strain evidence="15">Thoroughbred</strain>
    </source>
</reference>
<evidence type="ECO:0000259" key="14">
    <source>
        <dbReference type="PROSITE" id="PS50262"/>
    </source>
</evidence>
<dbReference type="PANTHER" id="PTHR26453">
    <property type="entry name" value="OLFACTORY RECEPTOR"/>
    <property type="match status" value="1"/>
</dbReference>
<organism evidence="15 16">
    <name type="scientific">Equus caballus</name>
    <name type="common">Horse</name>
    <dbReference type="NCBI Taxonomy" id="9796"/>
    <lineage>
        <taxon>Eukaryota</taxon>
        <taxon>Metazoa</taxon>
        <taxon>Chordata</taxon>
        <taxon>Craniata</taxon>
        <taxon>Vertebrata</taxon>
        <taxon>Euteleostomi</taxon>
        <taxon>Mammalia</taxon>
        <taxon>Eutheria</taxon>
        <taxon>Laurasiatheria</taxon>
        <taxon>Perissodactyla</taxon>
        <taxon>Equidae</taxon>
        <taxon>Equus</taxon>
    </lineage>
</organism>
<keyword evidence="8 12" id="KW-0297">G-protein coupled receptor</keyword>
<evidence type="ECO:0000256" key="3">
    <source>
        <dbReference type="ARBA" id="ARBA00022475"/>
    </source>
</evidence>
<dbReference type="GO" id="GO:0005886">
    <property type="term" value="C:plasma membrane"/>
    <property type="evidence" value="ECO:0000318"/>
    <property type="project" value="GO_Central"/>
</dbReference>
<evidence type="ECO:0000313" key="16">
    <source>
        <dbReference type="Proteomes" id="UP000002281"/>
    </source>
</evidence>
<dbReference type="PROSITE" id="PS00237">
    <property type="entry name" value="G_PROTEIN_RECEP_F1_1"/>
    <property type="match status" value="1"/>
</dbReference>
<keyword evidence="16" id="KW-1185">Reference proteome</keyword>
<keyword evidence="5 12" id="KW-0812">Transmembrane</keyword>
<feature type="domain" description="G-protein coupled receptors family 1 profile" evidence="14">
    <location>
        <begin position="40"/>
        <end position="290"/>
    </location>
</feature>
<keyword evidence="10 12" id="KW-0675">Receptor</keyword>
<dbReference type="PROSITE" id="PS50262">
    <property type="entry name" value="G_PROTEIN_RECEP_F1_2"/>
    <property type="match status" value="1"/>
</dbReference>
<dbReference type="GO" id="GO:0050911">
    <property type="term" value="P:detection of chemical stimulus involved in sensory perception of smell"/>
    <property type="evidence" value="ECO:0000318"/>
    <property type="project" value="GO_Central"/>
</dbReference>
<protein>
    <recommendedName>
        <fullName evidence="13">Olfactory receptor</fullName>
    </recommendedName>
</protein>
<dbReference type="Proteomes" id="UP000002281">
    <property type="component" value="Chromosome 6"/>
</dbReference>
<dbReference type="Gene3D" id="1.20.1070.10">
    <property type="entry name" value="Rhodopsin 7-helix transmembrane proteins"/>
    <property type="match status" value="1"/>
</dbReference>
<dbReference type="Ensembl" id="ENSECAT00000086626.1">
    <property type="protein sequence ID" value="ENSECAP00000082717.1"/>
    <property type="gene ID" value="ENSECAG00000006473.3"/>
</dbReference>
<comment type="subcellular location">
    <subcellularLocation>
        <location evidence="2 13">Cell membrane</location>
        <topology evidence="2 13">Multi-pass membrane protein</topology>
    </subcellularLocation>
</comment>
<feature type="transmembrane region" description="Helical" evidence="13">
    <location>
        <begin position="237"/>
        <end position="261"/>
    </location>
</feature>
<evidence type="ECO:0000256" key="5">
    <source>
        <dbReference type="ARBA" id="ARBA00022692"/>
    </source>
</evidence>
<reference evidence="15" key="2">
    <citation type="submission" date="2025-08" db="UniProtKB">
        <authorList>
            <consortium name="Ensembl"/>
        </authorList>
    </citation>
    <scope>IDENTIFICATION</scope>
    <source>
        <strain evidence="15">Thoroughbred</strain>
    </source>
</reference>
<sequence length="358" mass="40046">MAKENQTLPEFLLLGFSDLRALQGPLFWVVFLAYLATFLGNSMIILLTQTSPALNSPMYFFLRHLSVVELIYTTNIVPRTLVDLASPYPRAISFQGCAAQMYIFIVLGISECCLLTAMAYDRYAAICRPLHYSTLMNWQVCVAMVGTSWFMGIITATTHSSLIFTLPFPSHPIIPHFLCDILPVLRLASAGKHRSEISVMAATVILIMIPFSLIVTSYARILGTILAMASTHSRHKVFSTCSSHLLVVFLFFGTASITYIQPRAGSSVTMDRILSLFYTVITPMLNPIIYTLRNKEIRNLDQAQKDGLSLPHNVCVIYWEDSIARRDSNSWEQNHLTVSSFTCPVPAMTGFVDQNTYA</sequence>
<evidence type="ECO:0000256" key="1">
    <source>
        <dbReference type="ARBA" id="ARBA00003929"/>
    </source>
</evidence>
<keyword evidence="11 12" id="KW-0807">Transducer</keyword>
<feature type="transmembrane region" description="Helical" evidence="13">
    <location>
        <begin position="197"/>
        <end position="216"/>
    </location>
</feature>
<keyword evidence="7 13" id="KW-1133">Transmembrane helix</keyword>
<dbReference type="InterPro" id="IPR000725">
    <property type="entry name" value="Olfact_rcpt"/>
</dbReference>
<name>A0A9L0T6D5_HORSE</name>
<evidence type="ECO:0000313" key="15">
    <source>
        <dbReference type="Ensembl" id="ENSECAP00000082717.1"/>
    </source>
</evidence>
<dbReference type="GO" id="GO:0004984">
    <property type="term" value="F:olfactory receptor activity"/>
    <property type="evidence" value="ECO:0000318"/>
    <property type="project" value="GO_Central"/>
</dbReference>
<gene>
    <name evidence="15" type="primary">OR10P1</name>
</gene>
<evidence type="ECO:0000256" key="13">
    <source>
        <dbReference type="RuleBase" id="RU363047"/>
    </source>
</evidence>
<evidence type="ECO:0000256" key="12">
    <source>
        <dbReference type="RuleBase" id="RU000688"/>
    </source>
</evidence>
<comment type="function">
    <text evidence="1">Putative odorant or sperm cell receptor.</text>
</comment>
<feature type="transmembrane region" description="Helical" evidence="13">
    <location>
        <begin position="60"/>
        <end position="81"/>
    </location>
</feature>
<dbReference type="PRINTS" id="PR00245">
    <property type="entry name" value="OLFACTORYR"/>
</dbReference>
<dbReference type="Pfam" id="PF13853">
    <property type="entry name" value="7tm_4"/>
    <property type="match status" value="1"/>
</dbReference>
<keyword evidence="4 13" id="KW-0716">Sensory transduction</keyword>
<dbReference type="InterPro" id="IPR017452">
    <property type="entry name" value="GPCR_Rhodpsn_7TM"/>
</dbReference>
<keyword evidence="6 13" id="KW-0552">Olfaction</keyword>
<reference evidence="15 16" key="1">
    <citation type="journal article" date="2009" name="Science">
        <title>Genome sequence, comparative analysis, and population genetics of the domestic horse.</title>
        <authorList>
            <consortium name="Broad Institute Genome Sequencing Platform"/>
            <consortium name="Broad Institute Whole Genome Assembly Team"/>
            <person name="Wade C.M."/>
            <person name="Giulotto E."/>
            <person name="Sigurdsson S."/>
            <person name="Zoli M."/>
            <person name="Gnerre S."/>
            <person name="Imsland F."/>
            <person name="Lear T.L."/>
            <person name="Adelson D.L."/>
            <person name="Bailey E."/>
            <person name="Bellone R.R."/>
            <person name="Bloecker H."/>
            <person name="Distl O."/>
            <person name="Edgar R.C."/>
            <person name="Garber M."/>
            <person name="Leeb T."/>
            <person name="Mauceli E."/>
            <person name="MacLeod J.N."/>
            <person name="Penedo M.C.T."/>
            <person name="Raison J.M."/>
            <person name="Sharpe T."/>
            <person name="Vogel J."/>
            <person name="Andersson L."/>
            <person name="Antczak D.F."/>
            <person name="Biagi T."/>
            <person name="Binns M.M."/>
            <person name="Chowdhary B.P."/>
            <person name="Coleman S.J."/>
            <person name="Della Valle G."/>
            <person name="Fryc S."/>
            <person name="Guerin G."/>
            <person name="Hasegawa T."/>
            <person name="Hill E.W."/>
            <person name="Jurka J."/>
            <person name="Kiialainen A."/>
            <person name="Lindgren G."/>
            <person name="Liu J."/>
            <person name="Magnani E."/>
            <person name="Mickelson J.R."/>
            <person name="Murray J."/>
            <person name="Nergadze S.G."/>
            <person name="Onofrio R."/>
            <person name="Pedroni S."/>
            <person name="Piras M.F."/>
            <person name="Raudsepp T."/>
            <person name="Rocchi M."/>
            <person name="Roeed K.H."/>
            <person name="Ryder O.A."/>
            <person name="Searle S."/>
            <person name="Skow L."/>
            <person name="Swinburne J.E."/>
            <person name="Syvaenen A.C."/>
            <person name="Tozaki T."/>
            <person name="Valberg S.J."/>
            <person name="Vaudin M."/>
            <person name="White J.R."/>
            <person name="Zody M.C."/>
            <person name="Lander E.S."/>
            <person name="Lindblad-Toh K."/>
        </authorList>
    </citation>
    <scope>NUCLEOTIDE SEQUENCE [LARGE SCALE GENOMIC DNA]</scope>
    <source>
        <strain evidence="15 16">Thoroughbred</strain>
    </source>
</reference>
<dbReference type="GO" id="GO:0004930">
    <property type="term" value="F:G protein-coupled receptor activity"/>
    <property type="evidence" value="ECO:0007669"/>
    <property type="project" value="UniProtKB-KW"/>
</dbReference>
<dbReference type="CDD" id="cd15225">
    <property type="entry name" value="7tmA_OR10A-like"/>
    <property type="match status" value="1"/>
</dbReference>
<evidence type="ECO:0000256" key="11">
    <source>
        <dbReference type="ARBA" id="ARBA00023224"/>
    </source>
</evidence>
<dbReference type="InterPro" id="IPR000276">
    <property type="entry name" value="GPCR_Rhodpsn"/>
</dbReference>
<keyword evidence="3 13" id="KW-1003">Cell membrane</keyword>
<evidence type="ECO:0000256" key="10">
    <source>
        <dbReference type="ARBA" id="ARBA00023170"/>
    </source>
</evidence>
<comment type="similarity">
    <text evidence="12">Belongs to the G-protein coupled receptor 1 family.</text>
</comment>
<dbReference type="FunFam" id="1.20.1070.10:FF:000001">
    <property type="entry name" value="Olfactory receptor"/>
    <property type="match status" value="1"/>
</dbReference>
<dbReference type="PRINTS" id="PR00237">
    <property type="entry name" value="GPCRRHODOPSN"/>
</dbReference>
<dbReference type="GeneTree" id="ENSGT01150000286972"/>
<dbReference type="SUPFAM" id="SSF81321">
    <property type="entry name" value="Family A G protein-coupled receptor-like"/>
    <property type="match status" value="1"/>
</dbReference>
<evidence type="ECO:0000256" key="2">
    <source>
        <dbReference type="ARBA" id="ARBA00004651"/>
    </source>
</evidence>
<evidence type="ECO:0000256" key="4">
    <source>
        <dbReference type="ARBA" id="ARBA00022606"/>
    </source>
</evidence>
<feature type="transmembrane region" description="Helical" evidence="13">
    <location>
        <begin position="273"/>
        <end position="292"/>
    </location>
</feature>
<evidence type="ECO:0000256" key="8">
    <source>
        <dbReference type="ARBA" id="ARBA00023040"/>
    </source>
</evidence>
<proteinExistence type="inferred from homology"/>
<feature type="transmembrane region" description="Helical" evidence="13">
    <location>
        <begin position="140"/>
        <end position="164"/>
    </location>
</feature>
<feature type="transmembrane region" description="Helical" evidence="13">
    <location>
        <begin position="101"/>
        <end position="120"/>
    </location>
</feature>
<keyword evidence="9 13" id="KW-0472">Membrane</keyword>
<evidence type="ECO:0000256" key="9">
    <source>
        <dbReference type="ARBA" id="ARBA00023136"/>
    </source>
</evidence>
<dbReference type="AlphaFoldDB" id="A0A9L0T6D5"/>
<accession>A0A9L0T6D5</accession>
<feature type="transmembrane region" description="Helical" evidence="13">
    <location>
        <begin position="26"/>
        <end position="48"/>
    </location>
</feature>
<evidence type="ECO:0000256" key="6">
    <source>
        <dbReference type="ARBA" id="ARBA00022725"/>
    </source>
</evidence>